<protein>
    <recommendedName>
        <fullName evidence="2">Replication factor C C-terminal domain-containing protein</fullName>
    </recommendedName>
</protein>
<evidence type="ECO:0008006" key="2">
    <source>
        <dbReference type="Google" id="ProtNLM"/>
    </source>
</evidence>
<dbReference type="EMBL" id="MN740493">
    <property type="protein sequence ID" value="QHU29696.1"/>
    <property type="molecule type" value="Genomic_DNA"/>
</dbReference>
<accession>A0A6C0LFC2</accession>
<reference evidence="1" key="1">
    <citation type="journal article" date="2020" name="Nature">
        <title>Giant virus diversity and host interactions through global metagenomics.</title>
        <authorList>
            <person name="Schulz F."/>
            <person name="Roux S."/>
            <person name="Paez-Espino D."/>
            <person name="Jungbluth S."/>
            <person name="Walsh D.A."/>
            <person name="Denef V.J."/>
            <person name="McMahon K.D."/>
            <person name="Konstantinidis K.T."/>
            <person name="Eloe-Fadrosh E.A."/>
            <person name="Kyrpides N.C."/>
            <person name="Woyke T."/>
        </authorList>
    </citation>
    <scope>NUCLEOTIDE SEQUENCE</scope>
    <source>
        <strain evidence="1">GVMAG-M-3300027804-48</strain>
    </source>
</reference>
<evidence type="ECO:0000313" key="1">
    <source>
        <dbReference type="EMBL" id="QHU29696.1"/>
    </source>
</evidence>
<sequence>MSLWINFKNNFKEIISNIEEYNLLLHTYAKIEYNLLLFSYIGFPTELFIDELIKLKFNIINLNKKELIWNKNIIYYENQYFLEIDLNNPNMPNNYSFFTEMILFIIKNKPVINDKHLIVIKNIDKLDDYSYAFRIILEKFYNNVYFICTTNKISKIESPIKSRFSLIRLRLFTIEEIEFILKTYLNNHNKIKILNRNIIFHIFILQVYMNEPLLITEDFCKYNYPPIHNFINSKYDLQDIRQFSYKLSQFNLSIVDIITDLLKIYNDDHKKMEILRIGAEIDYLLTTSNKGREPIFIENLLCQILI</sequence>
<name>A0A6C0LFC2_9ZZZZ</name>
<dbReference type="Gene3D" id="3.40.50.300">
    <property type="entry name" value="P-loop containing nucleotide triphosphate hydrolases"/>
    <property type="match status" value="1"/>
</dbReference>
<dbReference type="InterPro" id="IPR027417">
    <property type="entry name" value="P-loop_NTPase"/>
</dbReference>
<organism evidence="1">
    <name type="scientific">viral metagenome</name>
    <dbReference type="NCBI Taxonomy" id="1070528"/>
    <lineage>
        <taxon>unclassified sequences</taxon>
        <taxon>metagenomes</taxon>
        <taxon>organismal metagenomes</taxon>
    </lineage>
</organism>
<dbReference type="AlphaFoldDB" id="A0A6C0LFC2"/>
<dbReference type="SUPFAM" id="SSF52540">
    <property type="entry name" value="P-loop containing nucleoside triphosphate hydrolases"/>
    <property type="match status" value="1"/>
</dbReference>
<proteinExistence type="predicted"/>